<evidence type="ECO:0000313" key="2">
    <source>
        <dbReference type="EMBL" id="QDE36083.1"/>
    </source>
</evidence>
<sequence>MRGQKSIRNRRFRCVFDPAARRPPGPRTLPRAEPSRAEPSRAEPSRARPTRQRLSQFRSERVTHGSTQ</sequence>
<dbReference type="AlphaFoldDB" id="A0A4Y5YUI8"/>
<feature type="compositionally biased region" description="Basic and acidic residues" evidence="1">
    <location>
        <begin position="58"/>
        <end position="68"/>
    </location>
</feature>
<dbReference type="EMBL" id="CP041040">
    <property type="protein sequence ID" value="QDE36083.1"/>
    <property type="molecule type" value="Genomic_DNA"/>
</dbReference>
<feature type="compositionally biased region" description="Basic residues" evidence="1">
    <location>
        <begin position="1"/>
        <end position="13"/>
    </location>
</feature>
<proteinExistence type="predicted"/>
<protein>
    <submittedName>
        <fullName evidence="2">Uncharacterized protein</fullName>
    </submittedName>
</protein>
<organism evidence="2 3">
    <name type="scientific">Microbacterium foliorum</name>
    <dbReference type="NCBI Taxonomy" id="104336"/>
    <lineage>
        <taxon>Bacteria</taxon>
        <taxon>Bacillati</taxon>
        <taxon>Actinomycetota</taxon>
        <taxon>Actinomycetes</taxon>
        <taxon>Micrococcales</taxon>
        <taxon>Microbacteriaceae</taxon>
        <taxon>Microbacterium</taxon>
    </lineage>
</organism>
<name>A0A4Y5YUI8_9MICO</name>
<accession>A0A4Y5YUI8</accession>
<reference evidence="2 3" key="1">
    <citation type="submission" date="2019-06" db="EMBL/GenBank/DDBJ databases">
        <title>Complete genome of Microbacterium foliorum M2.</title>
        <authorList>
            <person name="Cao G."/>
        </authorList>
    </citation>
    <scope>NUCLEOTIDE SEQUENCE [LARGE SCALE GENOMIC DNA]</scope>
    <source>
        <strain evidence="2 3">M2</strain>
    </source>
</reference>
<evidence type="ECO:0000256" key="1">
    <source>
        <dbReference type="SAM" id="MobiDB-lite"/>
    </source>
</evidence>
<feature type="region of interest" description="Disordered" evidence="1">
    <location>
        <begin position="1"/>
        <end position="68"/>
    </location>
</feature>
<dbReference type="Proteomes" id="UP000316125">
    <property type="component" value="Chromosome"/>
</dbReference>
<feature type="compositionally biased region" description="Basic and acidic residues" evidence="1">
    <location>
        <begin position="33"/>
        <end position="46"/>
    </location>
</feature>
<evidence type="ECO:0000313" key="3">
    <source>
        <dbReference type="Proteomes" id="UP000316125"/>
    </source>
</evidence>
<gene>
    <name evidence="2" type="ORF">FIV50_15600</name>
</gene>